<gene>
    <name evidence="2" type="ORF">KCG45_10385</name>
</gene>
<feature type="transmembrane region" description="Helical" evidence="1">
    <location>
        <begin position="141"/>
        <end position="162"/>
    </location>
</feature>
<keyword evidence="3" id="KW-1185">Reference proteome</keyword>
<accession>A0ABS6SNI3</accession>
<feature type="transmembrane region" description="Helical" evidence="1">
    <location>
        <begin position="287"/>
        <end position="307"/>
    </location>
</feature>
<organism evidence="2 3">
    <name type="scientific">Erythrobacter ani</name>
    <dbReference type="NCBI Taxonomy" id="2827235"/>
    <lineage>
        <taxon>Bacteria</taxon>
        <taxon>Pseudomonadati</taxon>
        <taxon>Pseudomonadota</taxon>
        <taxon>Alphaproteobacteria</taxon>
        <taxon>Sphingomonadales</taxon>
        <taxon>Erythrobacteraceae</taxon>
        <taxon>Erythrobacter/Porphyrobacter group</taxon>
        <taxon>Erythrobacter</taxon>
    </lineage>
</organism>
<feature type="transmembrane region" description="Helical" evidence="1">
    <location>
        <begin position="194"/>
        <end position="214"/>
    </location>
</feature>
<evidence type="ECO:0000313" key="2">
    <source>
        <dbReference type="EMBL" id="MBV7266585.1"/>
    </source>
</evidence>
<comment type="caution">
    <text evidence="2">The sequence shown here is derived from an EMBL/GenBank/DDBJ whole genome shotgun (WGS) entry which is preliminary data.</text>
</comment>
<dbReference type="EMBL" id="JAGSPB010000002">
    <property type="protein sequence ID" value="MBV7266585.1"/>
    <property type="molecule type" value="Genomic_DNA"/>
</dbReference>
<proteinExistence type="predicted"/>
<keyword evidence="1" id="KW-0812">Transmembrane</keyword>
<dbReference type="RefSeq" id="WP_218317160.1">
    <property type="nucleotide sequence ID" value="NZ_JAGSPB010000002.1"/>
</dbReference>
<feature type="transmembrane region" description="Helical" evidence="1">
    <location>
        <begin position="51"/>
        <end position="76"/>
    </location>
</feature>
<evidence type="ECO:0000313" key="3">
    <source>
        <dbReference type="Proteomes" id="UP000699975"/>
    </source>
</evidence>
<feature type="transmembrane region" description="Helical" evidence="1">
    <location>
        <begin position="226"/>
        <end position="247"/>
    </location>
</feature>
<sequence>MYSEDDINSAVAAGALSAEAAQSFRTHMSVVREIPRSSEENFRLINSFNDIFVAIGIVILLLAVGAIGQAIAAMIVPAEDYMTAFATGAARTEAEVTAWREANDLQQAWQISLAGLFVAATSWPLAEFFTSKRRMALPSILLLLAFVGGTFATILGVGIALVEGGSDRLGALAISLAALVAAGGAFLHWRRFMVPITVAAGAAAVAGTIIGLIVTGIGPDNVNETVVLSLVFAAGLAVFAFAMRWDISDLERTSRRSDVAFWLHLLAAPMIAHPIFALIGVTDGNNIGIGAALAVIAVYIGFGLLALAIDRRALLVSALAYVLFALTFLFREFGAVELNFALTALVIGSALLSLSAFWQPIRRAVVTALPESIQEALPATHDLTLTAQTA</sequence>
<feature type="transmembrane region" description="Helical" evidence="1">
    <location>
        <begin position="340"/>
        <end position="358"/>
    </location>
</feature>
<name>A0ABS6SNI3_9SPHN</name>
<keyword evidence="1" id="KW-0472">Membrane</keyword>
<reference evidence="2 3" key="1">
    <citation type="submission" date="2021-04" db="EMBL/GenBank/DDBJ databases">
        <authorList>
            <person name="Pira H."/>
            <person name="Risdian C."/>
            <person name="Wink J."/>
        </authorList>
    </citation>
    <scope>NUCLEOTIDE SEQUENCE [LARGE SCALE GENOMIC DNA]</scope>
    <source>
        <strain evidence="2 3">WH131</strain>
    </source>
</reference>
<dbReference type="Proteomes" id="UP000699975">
    <property type="component" value="Unassembled WGS sequence"/>
</dbReference>
<protein>
    <submittedName>
        <fullName evidence="2">Uncharacterized protein</fullName>
    </submittedName>
</protein>
<feature type="transmembrane region" description="Helical" evidence="1">
    <location>
        <begin position="168"/>
        <end position="187"/>
    </location>
</feature>
<evidence type="ECO:0000256" key="1">
    <source>
        <dbReference type="SAM" id="Phobius"/>
    </source>
</evidence>
<feature type="transmembrane region" description="Helical" evidence="1">
    <location>
        <begin position="108"/>
        <end position="129"/>
    </location>
</feature>
<feature type="transmembrane region" description="Helical" evidence="1">
    <location>
        <begin position="259"/>
        <end position="281"/>
    </location>
</feature>
<keyword evidence="1" id="KW-1133">Transmembrane helix</keyword>
<feature type="transmembrane region" description="Helical" evidence="1">
    <location>
        <begin position="314"/>
        <end position="334"/>
    </location>
</feature>